<comment type="caution">
    <text evidence="2">The sequence shown here is derived from an EMBL/GenBank/DDBJ whole genome shotgun (WGS) entry which is preliminary data.</text>
</comment>
<accession>A0ABW1XJG4</accession>
<evidence type="ECO:0000256" key="1">
    <source>
        <dbReference type="SAM" id="Phobius"/>
    </source>
</evidence>
<evidence type="ECO:0000313" key="2">
    <source>
        <dbReference type="EMBL" id="MFC6439277.1"/>
    </source>
</evidence>
<keyword evidence="1" id="KW-0472">Membrane</keyword>
<keyword evidence="1" id="KW-0812">Transmembrane</keyword>
<proteinExistence type="predicted"/>
<feature type="transmembrane region" description="Helical" evidence="1">
    <location>
        <begin position="201"/>
        <end position="224"/>
    </location>
</feature>
<dbReference type="RefSeq" id="WP_131257445.1">
    <property type="nucleotide sequence ID" value="NZ_JBHSUS010000001.1"/>
</dbReference>
<keyword evidence="3" id="KW-1185">Reference proteome</keyword>
<reference evidence="3" key="1">
    <citation type="journal article" date="2019" name="Int. J. Syst. Evol. Microbiol.">
        <title>The Global Catalogue of Microorganisms (GCM) 10K type strain sequencing project: providing services to taxonomists for standard genome sequencing and annotation.</title>
        <authorList>
            <consortium name="The Broad Institute Genomics Platform"/>
            <consortium name="The Broad Institute Genome Sequencing Center for Infectious Disease"/>
            <person name="Wu L."/>
            <person name="Ma J."/>
        </authorList>
    </citation>
    <scope>NUCLEOTIDE SEQUENCE [LARGE SCALE GENOMIC DNA]</scope>
    <source>
        <strain evidence="3">CGMCC 1.16031</strain>
    </source>
</reference>
<gene>
    <name evidence="2" type="ORF">ACFP85_03835</name>
</gene>
<feature type="transmembrane region" description="Helical" evidence="1">
    <location>
        <begin position="77"/>
        <end position="102"/>
    </location>
</feature>
<organism evidence="2 3">
    <name type="scientific">Pseudobowmanella zhangzhouensis</name>
    <dbReference type="NCBI Taxonomy" id="1537679"/>
    <lineage>
        <taxon>Bacteria</taxon>
        <taxon>Pseudomonadati</taxon>
        <taxon>Pseudomonadota</taxon>
        <taxon>Gammaproteobacteria</taxon>
        <taxon>Alteromonadales</taxon>
        <taxon>Alteromonadaceae</taxon>
    </lineage>
</organism>
<dbReference type="EMBL" id="JBHSUS010000001">
    <property type="protein sequence ID" value="MFC6439277.1"/>
    <property type="molecule type" value="Genomic_DNA"/>
</dbReference>
<evidence type="ECO:0000313" key="3">
    <source>
        <dbReference type="Proteomes" id="UP001596364"/>
    </source>
</evidence>
<sequence length="276" mass="30468">MAIASVFWSPRLQQGLLALCLAHALWPPVAQALSNPQADWTIPLSVCLILVMLLVRSSQLTTVTLAPIATLCLSGCLLLLLVPSATLAWVVVACVCAIFACYSTEKAAFWIGFCVALREPLAAVILELFSESVLMADASMVHRISQLLGWAVQQNGNVLQHANGHQLLILTGCSSYQNLSLVLLSWSCTLLFLHGRWPPAAIVHAILLMTLTLLTNLVRLLLLLKDADSYQYFHNLDGKALFDLWQVAYTLLFIYWSHRRYVSQNTDTVRVADAHS</sequence>
<name>A0ABW1XJG4_9ALTE</name>
<keyword evidence="1" id="KW-1133">Transmembrane helix</keyword>
<protein>
    <submittedName>
        <fullName evidence="2">Archaeosortase/exosortase family protein</fullName>
    </submittedName>
</protein>
<dbReference type="Proteomes" id="UP001596364">
    <property type="component" value="Unassembled WGS sequence"/>
</dbReference>